<evidence type="ECO:0000313" key="4">
    <source>
        <dbReference type="Proteomes" id="UP001383192"/>
    </source>
</evidence>
<proteinExistence type="predicted"/>
<feature type="domain" description="WIBG Mago-binding" evidence="2">
    <location>
        <begin position="22"/>
        <end position="48"/>
    </location>
</feature>
<dbReference type="Proteomes" id="UP001383192">
    <property type="component" value="Unassembled WGS sequence"/>
</dbReference>
<dbReference type="SUPFAM" id="SSF101931">
    <property type="entry name" value="Pym (Within the bgcn gene intron protein, WIBG), N-terminal domain"/>
    <property type="match status" value="1"/>
</dbReference>
<protein>
    <recommendedName>
        <fullName evidence="2">WIBG Mago-binding domain-containing protein</fullName>
    </recommendedName>
</protein>
<dbReference type="Pfam" id="PF09282">
    <property type="entry name" value="Mago-bind"/>
    <property type="match status" value="1"/>
</dbReference>
<dbReference type="PANTHER" id="PTHR22959:SF0">
    <property type="entry name" value="PARTNER OF Y14 AND MAGO"/>
    <property type="match status" value="1"/>
</dbReference>
<sequence>MSRPPINPDKTAAGIIVDPQSLDRVVPESRRPDGSVRKEIKIRPGFTPQEDVKRFRGTRQTQMDASALPKGHIVGWAPPTSKDEANKPLSKSAKKNAKRKEKRDEKKATVIKDSWEDDDEPAPAAKKKEPSAAPSSPPATSSKSDDQPSTDALAEDLDKLKVES</sequence>
<reference evidence="3 4" key="1">
    <citation type="submission" date="2024-01" db="EMBL/GenBank/DDBJ databases">
        <title>A draft genome for a cacao thread blight-causing isolate of Paramarasmius palmivorus.</title>
        <authorList>
            <person name="Baruah I.K."/>
            <person name="Bukari Y."/>
            <person name="Amoako-Attah I."/>
            <person name="Meinhardt L.W."/>
            <person name="Bailey B.A."/>
            <person name="Cohen S.P."/>
        </authorList>
    </citation>
    <scope>NUCLEOTIDE SEQUENCE [LARGE SCALE GENOMIC DNA]</scope>
    <source>
        <strain evidence="3 4">GH-12</strain>
    </source>
</reference>
<feature type="region of interest" description="Disordered" evidence="1">
    <location>
        <begin position="18"/>
        <end position="164"/>
    </location>
</feature>
<feature type="compositionally biased region" description="Basic and acidic residues" evidence="1">
    <location>
        <begin position="102"/>
        <end position="114"/>
    </location>
</feature>
<dbReference type="InterPro" id="IPR039333">
    <property type="entry name" value="PYM1"/>
</dbReference>
<comment type="caution">
    <text evidence="3">The sequence shown here is derived from an EMBL/GenBank/DDBJ whole genome shotgun (WGS) entry which is preliminary data.</text>
</comment>
<dbReference type="GO" id="GO:0003723">
    <property type="term" value="F:RNA binding"/>
    <property type="evidence" value="ECO:0007669"/>
    <property type="project" value="TreeGrafter"/>
</dbReference>
<dbReference type="GO" id="GO:1903259">
    <property type="term" value="P:exon-exon junction complex disassembly"/>
    <property type="evidence" value="ECO:0007669"/>
    <property type="project" value="InterPro"/>
</dbReference>
<evidence type="ECO:0000313" key="3">
    <source>
        <dbReference type="EMBL" id="KAK7049589.1"/>
    </source>
</evidence>
<dbReference type="InterPro" id="IPR036348">
    <property type="entry name" value="WIBG_N_sf"/>
</dbReference>
<dbReference type="EMBL" id="JAYKXP010000016">
    <property type="protein sequence ID" value="KAK7049589.1"/>
    <property type="molecule type" value="Genomic_DNA"/>
</dbReference>
<evidence type="ECO:0000256" key="1">
    <source>
        <dbReference type="SAM" id="MobiDB-lite"/>
    </source>
</evidence>
<name>A0AAW0DEN6_9AGAR</name>
<gene>
    <name evidence="3" type="ORF">VNI00_005620</name>
</gene>
<organism evidence="3 4">
    <name type="scientific">Paramarasmius palmivorus</name>
    <dbReference type="NCBI Taxonomy" id="297713"/>
    <lineage>
        <taxon>Eukaryota</taxon>
        <taxon>Fungi</taxon>
        <taxon>Dikarya</taxon>
        <taxon>Basidiomycota</taxon>
        <taxon>Agaricomycotina</taxon>
        <taxon>Agaricomycetes</taxon>
        <taxon>Agaricomycetidae</taxon>
        <taxon>Agaricales</taxon>
        <taxon>Marasmiineae</taxon>
        <taxon>Marasmiaceae</taxon>
        <taxon>Paramarasmius</taxon>
    </lineage>
</organism>
<dbReference type="InterPro" id="IPR015362">
    <property type="entry name" value="WIBG_mago-bd"/>
</dbReference>
<dbReference type="AlphaFoldDB" id="A0AAW0DEN6"/>
<feature type="compositionally biased region" description="Basic and acidic residues" evidence="1">
    <location>
        <begin position="25"/>
        <end position="42"/>
    </location>
</feature>
<accession>A0AAW0DEN6</accession>
<keyword evidence="4" id="KW-1185">Reference proteome</keyword>
<dbReference type="SMART" id="SM01273">
    <property type="entry name" value="Mago-bind"/>
    <property type="match status" value="1"/>
</dbReference>
<dbReference type="PANTHER" id="PTHR22959">
    <property type="entry name" value="PYM PROTEIN"/>
    <property type="match status" value="1"/>
</dbReference>
<feature type="compositionally biased region" description="Low complexity" evidence="1">
    <location>
        <begin position="131"/>
        <end position="142"/>
    </location>
</feature>
<evidence type="ECO:0000259" key="2">
    <source>
        <dbReference type="SMART" id="SM01273"/>
    </source>
</evidence>
<feature type="compositionally biased region" description="Basic residues" evidence="1">
    <location>
        <begin position="92"/>
        <end position="101"/>
    </location>
</feature>
<dbReference type="GO" id="GO:0005737">
    <property type="term" value="C:cytoplasm"/>
    <property type="evidence" value="ECO:0007669"/>
    <property type="project" value="TreeGrafter"/>
</dbReference>
<dbReference type="GO" id="GO:0035145">
    <property type="term" value="C:exon-exon junction complex"/>
    <property type="evidence" value="ECO:0007669"/>
    <property type="project" value="TreeGrafter"/>
</dbReference>